<evidence type="ECO:0000313" key="4">
    <source>
        <dbReference type="Proteomes" id="UP000051221"/>
    </source>
</evidence>
<feature type="transmembrane region" description="Helical" evidence="1">
    <location>
        <begin position="220"/>
        <end position="239"/>
    </location>
</feature>
<keyword evidence="1" id="KW-0812">Transmembrane</keyword>
<keyword evidence="1" id="KW-1133">Transmembrane helix</keyword>
<reference evidence="3 4" key="1">
    <citation type="submission" date="2015-08" db="EMBL/GenBank/DDBJ databases">
        <title>Antibacterial properties of a collection of Vibrionaceae strains.</title>
        <authorList>
            <person name="Giubergia S."/>
        </authorList>
    </citation>
    <scope>NUCLEOTIDE SEQUENCE [LARGE SCALE GENOMIC DNA]</scope>
    <source>
        <strain evidence="3 4">S0821</strain>
    </source>
</reference>
<accession>A0A0Q2MBX9</accession>
<dbReference type="InterPro" id="IPR035919">
    <property type="entry name" value="EAL_sf"/>
</dbReference>
<feature type="domain" description="EAL" evidence="2">
    <location>
        <begin position="245"/>
        <end position="498"/>
    </location>
</feature>
<dbReference type="OMA" id="THCSEET"/>
<dbReference type="PANTHER" id="PTHR33121:SF80">
    <property type="entry name" value="CYCLIC DI-GMP PHOSPHODIESTERASE PDEL"/>
    <property type="match status" value="1"/>
</dbReference>
<name>A0A0Q2MBX9_VIBFU</name>
<sequence>MFNTSSTNYRQSRLHKARWYTGLLFIVLALSSVLLAYQLVARQIAVQARDEATNVLEQLDHLFSQLDSATQHLVPNLNDSCQSLKPLLMEEILKIPGGLTATKPLHLGYCNSLRGFMDRLPVTVNGPSVSLDTGVIEPVSVYYRSQSLVYELSMNYFLYQLKINPEFIKPTLLLADKELTTGYSQSRLIKGELFPSPKYNYAMRIQYDQTMYFWELLQRVVYYLVIPFTLYLFACYQFYRFLCQPDRLASELARGLAHQQFKPYIQPIFDCGGSLVGGEILVRWHHPTRGVIGPYEFISILERGGLSHKLTESLMEQTALQLAPYTKALPDGFHLSFNISAEQLTDSKIVQCCHRFRQVVDTHHMQLILELTEREQAIEAVELMDTYQALKAENVLISIDDFGTGHSSLIYFQMFKADYLKIDKSFVDLIGENELSNHIVNNVLDLARRLNIPTVAEGVERPEQLQYLTVHGVDFFQGYLFSTPITLDDFIEDYCQPDSFASAKRFPDFEI</sequence>
<dbReference type="InterPro" id="IPR050706">
    <property type="entry name" value="Cyclic-di-GMP_PDE-like"/>
</dbReference>
<dbReference type="AlphaFoldDB" id="A0A0Q2MBX9"/>
<dbReference type="GO" id="GO:0071111">
    <property type="term" value="F:cyclic-guanylate-specific phosphodiesterase activity"/>
    <property type="evidence" value="ECO:0007669"/>
    <property type="project" value="InterPro"/>
</dbReference>
<dbReference type="Gene3D" id="3.20.20.450">
    <property type="entry name" value="EAL domain"/>
    <property type="match status" value="1"/>
</dbReference>
<protein>
    <submittedName>
        <fullName evidence="3">Rtn protein</fullName>
    </submittedName>
</protein>
<dbReference type="Pfam" id="PF00563">
    <property type="entry name" value="EAL"/>
    <property type="match status" value="1"/>
</dbReference>
<dbReference type="SMART" id="SM00052">
    <property type="entry name" value="EAL"/>
    <property type="match status" value="1"/>
</dbReference>
<dbReference type="CDD" id="cd01948">
    <property type="entry name" value="EAL"/>
    <property type="match status" value="1"/>
</dbReference>
<dbReference type="FunCoup" id="A0A0Q2MBX9">
    <property type="interactions" value="11"/>
</dbReference>
<dbReference type="InterPro" id="IPR001633">
    <property type="entry name" value="EAL_dom"/>
</dbReference>
<keyword evidence="1" id="KW-0472">Membrane</keyword>
<evidence type="ECO:0000259" key="2">
    <source>
        <dbReference type="PROSITE" id="PS50883"/>
    </source>
</evidence>
<dbReference type="PANTHER" id="PTHR33121">
    <property type="entry name" value="CYCLIC DI-GMP PHOSPHODIESTERASE PDEF"/>
    <property type="match status" value="1"/>
</dbReference>
<dbReference type="EMBL" id="LKHS01000010">
    <property type="protein sequence ID" value="KQH85561.1"/>
    <property type="molecule type" value="Genomic_DNA"/>
</dbReference>
<feature type="transmembrane region" description="Helical" evidence="1">
    <location>
        <begin position="20"/>
        <end position="40"/>
    </location>
</feature>
<organism evidence="3 4">
    <name type="scientific">Vibrio furnissii</name>
    <dbReference type="NCBI Taxonomy" id="29494"/>
    <lineage>
        <taxon>Bacteria</taxon>
        <taxon>Pseudomonadati</taxon>
        <taxon>Pseudomonadota</taxon>
        <taxon>Gammaproteobacteria</taxon>
        <taxon>Vibrionales</taxon>
        <taxon>Vibrionaceae</taxon>
        <taxon>Vibrio</taxon>
    </lineage>
</organism>
<dbReference type="PROSITE" id="PS50883">
    <property type="entry name" value="EAL"/>
    <property type="match status" value="1"/>
</dbReference>
<dbReference type="RefSeq" id="WP_014205325.1">
    <property type="nucleotide sequence ID" value="NZ_CAWQRI010000078.1"/>
</dbReference>
<keyword evidence="4" id="KW-1185">Reference proteome</keyword>
<evidence type="ECO:0000313" key="3">
    <source>
        <dbReference type="EMBL" id="KQH85561.1"/>
    </source>
</evidence>
<evidence type="ECO:0000256" key="1">
    <source>
        <dbReference type="SAM" id="Phobius"/>
    </source>
</evidence>
<gene>
    <name evidence="3" type="ORF">AMR76_13745</name>
</gene>
<dbReference type="InParanoid" id="A0A0Q2MBX9"/>
<dbReference type="Proteomes" id="UP000051221">
    <property type="component" value="Unassembled WGS sequence"/>
</dbReference>
<comment type="caution">
    <text evidence="3">The sequence shown here is derived from an EMBL/GenBank/DDBJ whole genome shotgun (WGS) entry which is preliminary data.</text>
</comment>
<proteinExistence type="predicted"/>
<dbReference type="SUPFAM" id="SSF141868">
    <property type="entry name" value="EAL domain-like"/>
    <property type="match status" value="1"/>
</dbReference>